<sequence>MWSRREQRWPLRCVAPRCVALQLQLHTYSGRTHTCRVPTYNTTQHTYASSWCQCNPYRVRVHHNGQADNHIARAATRYTCPGEAAPAWPRNLPMRAGCKPHSMLTATTTTTIATTTTTDGEEEPTAHNLPTTYLTQPNHAPTRPHQQQPCVYKHRSKQPIAAQGSSTHALHAPRRKM</sequence>
<proteinExistence type="predicted"/>
<feature type="region of interest" description="Disordered" evidence="1">
    <location>
        <begin position="116"/>
        <end position="177"/>
    </location>
</feature>
<dbReference type="RefSeq" id="XP_033394932.1">
    <property type="nucleotide sequence ID" value="XM_033547078.1"/>
</dbReference>
<name>A0A6A6B4W5_9PEZI</name>
<dbReference type="AlphaFoldDB" id="A0A6A6B4W5"/>
<evidence type="ECO:0000313" key="3">
    <source>
        <dbReference type="Proteomes" id="UP000799438"/>
    </source>
</evidence>
<dbReference type="EMBL" id="ML995493">
    <property type="protein sequence ID" value="KAF2139219.1"/>
    <property type="molecule type" value="Genomic_DNA"/>
</dbReference>
<reference evidence="2" key="1">
    <citation type="journal article" date="2020" name="Stud. Mycol.">
        <title>101 Dothideomycetes genomes: a test case for predicting lifestyles and emergence of pathogens.</title>
        <authorList>
            <person name="Haridas S."/>
            <person name="Albert R."/>
            <person name="Binder M."/>
            <person name="Bloem J."/>
            <person name="Labutti K."/>
            <person name="Salamov A."/>
            <person name="Andreopoulos B."/>
            <person name="Baker S."/>
            <person name="Barry K."/>
            <person name="Bills G."/>
            <person name="Bluhm B."/>
            <person name="Cannon C."/>
            <person name="Castanera R."/>
            <person name="Culley D."/>
            <person name="Daum C."/>
            <person name="Ezra D."/>
            <person name="Gonzalez J."/>
            <person name="Henrissat B."/>
            <person name="Kuo A."/>
            <person name="Liang C."/>
            <person name="Lipzen A."/>
            <person name="Lutzoni F."/>
            <person name="Magnuson J."/>
            <person name="Mondo S."/>
            <person name="Nolan M."/>
            <person name="Ohm R."/>
            <person name="Pangilinan J."/>
            <person name="Park H.-J."/>
            <person name="Ramirez L."/>
            <person name="Alfaro M."/>
            <person name="Sun H."/>
            <person name="Tritt A."/>
            <person name="Yoshinaga Y."/>
            <person name="Zwiers L.-H."/>
            <person name="Turgeon B."/>
            <person name="Goodwin S."/>
            <person name="Spatafora J."/>
            <person name="Crous P."/>
            <person name="Grigoriev I."/>
        </authorList>
    </citation>
    <scope>NUCLEOTIDE SEQUENCE</scope>
    <source>
        <strain evidence="2">CBS 121167</strain>
    </source>
</reference>
<dbReference type="Proteomes" id="UP000799438">
    <property type="component" value="Unassembled WGS sequence"/>
</dbReference>
<keyword evidence="3" id="KW-1185">Reference proteome</keyword>
<gene>
    <name evidence="2" type="ORF">K452DRAFT_73673</name>
</gene>
<protein>
    <submittedName>
        <fullName evidence="2">Uncharacterized protein</fullName>
    </submittedName>
</protein>
<evidence type="ECO:0000256" key="1">
    <source>
        <dbReference type="SAM" id="MobiDB-lite"/>
    </source>
</evidence>
<accession>A0A6A6B4W5</accession>
<organism evidence="2 3">
    <name type="scientific">Aplosporella prunicola CBS 121167</name>
    <dbReference type="NCBI Taxonomy" id="1176127"/>
    <lineage>
        <taxon>Eukaryota</taxon>
        <taxon>Fungi</taxon>
        <taxon>Dikarya</taxon>
        <taxon>Ascomycota</taxon>
        <taxon>Pezizomycotina</taxon>
        <taxon>Dothideomycetes</taxon>
        <taxon>Dothideomycetes incertae sedis</taxon>
        <taxon>Botryosphaeriales</taxon>
        <taxon>Aplosporellaceae</taxon>
        <taxon>Aplosporella</taxon>
    </lineage>
</organism>
<evidence type="ECO:0000313" key="2">
    <source>
        <dbReference type="EMBL" id="KAF2139219.1"/>
    </source>
</evidence>
<dbReference type="GeneID" id="54304585"/>
<feature type="compositionally biased region" description="Polar residues" evidence="1">
    <location>
        <begin position="128"/>
        <end position="149"/>
    </location>
</feature>